<dbReference type="PANTHER" id="PTHR44757:SF2">
    <property type="entry name" value="BIOFILM ARCHITECTURE MAINTENANCE PROTEIN MBAA"/>
    <property type="match status" value="1"/>
</dbReference>
<dbReference type="GO" id="GO:0052621">
    <property type="term" value="F:diguanylate cyclase activity"/>
    <property type="evidence" value="ECO:0007669"/>
    <property type="project" value="UniProtKB-EC"/>
</dbReference>
<dbReference type="RefSeq" id="WP_254758291.1">
    <property type="nucleotide sequence ID" value="NZ_JANCLT010000003.1"/>
</dbReference>
<accession>A0AA41X438</accession>
<dbReference type="NCBIfam" id="TIGR00254">
    <property type="entry name" value="GGDEF"/>
    <property type="match status" value="1"/>
</dbReference>
<dbReference type="CDD" id="cd01949">
    <property type="entry name" value="GGDEF"/>
    <property type="match status" value="1"/>
</dbReference>
<dbReference type="EMBL" id="JANCLT010000003">
    <property type="protein sequence ID" value="MCP8968377.1"/>
    <property type="molecule type" value="Genomic_DNA"/>
</dbReference>
<comment type="caution">
    <text evidence="5">The sequence shown here is derived from an EMBL/GenBank/DDBJ whole genome shotgun (WGS) entry which is preliminary data.</text>
</comment>
<evidence type="ECO:0000313" key="6">
    <source>
        <dbReference type="Proteomes" id="UP001156102"/>
    </source>
</evidence>
<keyword evidence="1" id="KW-1133">Transmembrane helix</keyword>
<dbReference type="PANTHER" id="PTHR44757">
    <property type="entry name" value="DIGUANYLATE CYCLASE DGCP"/>
    <property type="match status" value="1"/>
</dbReference>
<feature type="domain" description="PAS" evidence="2">
    <location>
        <begin position="454"/>
        <end position="510"/>
    </location>
</feature>
<sequence>MIKDYVLTSAIIVTYLFIMSEFFLRIHFRKTRRGTRSEFITGKEAGIVFGLLGIILIAFNAELTSLGMMDLRHLAVIVPGALFGAGPAAIAAGMIIVARFVMHGVGSATIVSSLFLLAMALQFVLLSRLCRNRHCMFLVANLFSPAWILGSFYTRLKLLGTHETAPAMFSDKWVFMYVFGFLSYFAAVYIFESHRNVLLHTETSSKLTALLTHFQVGIVYETAAGSISFLNEAFQRLFPGMDGLVGGRGDDGVRAFAEWFEESEAFIQRRQDVLAKREAVLDEEWRLRDGRTLECDYVPILSGRQEYLGHMWKYRDITSRKQLEEAEAATRQMYQSLFEYNQSACFVMRADGRIIQVNRAAERITGYPKEMLLGGAFAPLIHRGDLERTMEHFYDALQGNSHTFEIRLLHMGGSTVDLIVNCSPVIVRDEIIGIIGLAHDMTEQKRVAQERLESIARYQKLVELSPEVVFVHGQNCVEFVNERVEELLGIPVQEIIGKSFLDFLHPEDQQVAALNMTGIFSKGNRLQKVYEYRLRRSDGTFVTTEIRSAFIEYNGEPAVLGIVHDVTKSKEAEQKLRQANAMLSKLSRSDGLTGIANRRSFDETMAQEWQRALETGGPIAVIMLDIDAFKAYNDLYGHQQGDFCLKLVAHAIEGALSQASYFAARYGGEEFAVILPDTDTAAAGKVAGEICTAVTNLCLPHAASNVQPYVTVSAGAAALVPDEGTSVADLLRQADQALYQAKHGGRNRAAWHLDAVCAWDRQSL</sequence>
<name>A0AA41X438_9BACI</name>
<keyword evidence="1" id="KW-0812">Transmembrane</keyword>
<keyword evidence="6" id="KW-1185">Reference proteome</keyword>
<dbReference type="InterPro" id="IPR035965">
    <property type="entry name" value="PAS-like_dom_sf"/>
</dbReference>
<evidence type="ECO:0000313" key="5">
    <source>
        <dbReference type="EMBL" id="MCP8968377.1"/>
    </source>
</evidence>
<dbReference type="Proteomes" id="UP001156102">
    <property type="component" value="Unassembled WGS sequence"/>
</dbReference>
<dbReference type="InterPro" id="IPR000014">
    <property type="entry name" value="PAS"/>
</dbReference>
<feature type="transmembrane region" description="Helical" evidence="1">
    <location>
        <begin position="174"/>
        <end position="191"/>
    </location>
</feature>
<dbReference type="InterPro" id="IPR013655">
    <property type="entry name" value="PAS_fold_3"/>
</dbReference>
<dbReference type="InterPro" id="IPR000160">
    <property type="entry name" value="GGDEF_dom"/>
</dbReference>
<keyword evidence="5" id="KW-0548">Nucleotidyltransferase</keyword>
<feature type="transmembrane region" description="Helical" evidence="1">
    <location>
        <begin position="73"/>
        <end position="98"/>
    </location>
</feature>
<evidence type="ECO:0000259" key="4">
    <source>
        <dbReference type="PROSITE" id="PS50887"/>
    </source>
</evidence>
<dbReference type="PROSITE" id="PS50113">
    <property type="entry name" value="PAC"/>
    <property type="match status" value="2"/>
</dbReference>
<feature type="domain" description="PAC" evidence="3">
    <location>
        <begin position="402"/>
        <end position="453"/>
    </location>
</feature>
<dbReference type="PROSITE" id="PS50887">
    <property type="entry name" value="GGDEF"/>
    <property type="match status" value="1"/>
</dbReference>
<feature type="transmembrane region" description="Helical" evidence="1">
    <location>
        <begin position="136"/>
        <end position="153"/>
    </location>
</feature>
<dbReference type="SUPFAM" id="SSF55785">
    <property type="entry name" value="PYP-like sensor domain (PAS domain)"/>
    <property type="match status" value="3"/>
</dbReference>
<dbReference type="FunFam" id="3.30.70.270:FF:000001">
    <property type="entry name" value="Diguanylate cyclase domain protein"/>
    <property type="match status" value="1"/>
</dbReference>
<dbReference type="InterPro" id="IPR001610">
    <property type="entry name" value="PAC"/>
</dbReference>
<keyword evidence="5" id="KW-0808">Transferase</keyword>
<dbReference type="AlphaFoldDB" id="A0AA41X438"/>
<feature type="domain" description="GGDEF" evidence="4">
    <location>
        <begin position="617"/>
        <end position="754"/>
    </location>
</feature>
<dbReference type="EC" id="2.7.7.65" evidence="5"/>
<dbReference type="InterPro" id="IPR052155">
    <property type="entry name" value="Biofilm_reg_signaling"/>
</dbReference>
<evidence type="ECO:0000259" key="3">
    <source>
        <dbReference type="PROSITE" id="PS50113"/>
    </source>
</evidence>
<feature type="transmembrane region" description="Helical" evidence="1">
    <location>
        <begin position="45"/>
        <end position="61"/>
    </location>
</feature>
<organism evidence="5 6">
    <name type="scientific">Ectobacillus ponti</name>
    <dbReference type="NCBI Taxonomy" id="2961894"/>
    <lineage>
        <taxon>Bacteria</taxon>
        <taxon>Bacillati</taxon>
        <taxon>Bacillota</taxon>
        <taxon>Bacilli</taxon>
        <taxon>Bacillales</taxon>
        <taxon>Bacillaceae</taxon>
        <taxon>Ectobacillus</taxon>
    </lineage>
</organism>
<reference evidence="5" key="1">
    <citation type="submission" date="2022-07" db="EMBL/GenBank/DDBJ databases">
        <authorList>
            <person name="Li W.-J."/>
            <person name="Deng Q.-Q."/>
        </authorList>
    </citation>
    <scope>NUCLEOTIDE SEQUENCE</scope>
    <source>
        <strain evidence="5">SYSU M60031</strain>
    </source>
</reference>
<dbReference type="SMART" id="SM00086">
    <property type="entry name" value="PAC"/>
    <property type="match status" value="2"/>
</dbReference>
<gene>
    <name evidence="5" type="ORF">NK662_07450</name>
</gene>
<feature type="transmembrane region" description="Helical" evidence="1">
    <location>
        <begin position="6"/>
        <end position="24"/>
    </location>
</feature>
<feature type="transmembrane region" description="Helical" evidence="1">
    <location>
        <begin position="105"/>
        <end position="124"/>
    </location>
</feature>
<dbReference type="Pfam" id="PF08447">
    <property type="entry name" value="PAS_3"/>
    <property type="match status" value="1"/>
</dbReference>
<dbReference type="InterPro" id="IPR029787">
    <property type="entry name" value="Nucleotide_cyclase"/>
</dbReference>
<protein>
    <submittedName>
        <fullName evidence="5">Diguanylate cyclase</fullName>
        <ecNumber evidence="5">2.7.7.65</ecNumber>
    </submittedName>
</protein>
<dbReference type="Pfam" id="PF13426">
    <property type="entry name" value="PAS_9"/>
    <property type="match status" value="1"/>
</dbReference>
<dbReference type="PROSITE" id="PS50112">
    <property type="entry name" value="PAS"/>
    <property type="match status" value="2"/>
</dbReference>
<dbReference type="SMART" id="SM00267">
    <property type="entry name" value="GGDEF"/>
    <property type="match status" value="1"/>
</dbReference>
<feature type="domain" description="PAC" evidence="3">
    <location>
        <begin position="528"/>
        <end position="578"/>
    </location>
</feature>
<dbReference type="CDD" id="cd00130">
    <property type="entry name" value="PAS"/>
    <property type="match status" value="2"/>
</dbReference>
<dbReference type="SUPFAM" id="SSF55073">
    <property type="entry name" value="Nucleotide cyclase"/>
    <property type="match status" value="1"/>
</dbReference>
<keyword evidence="1" id="KW-0472">Membrane</keyword>
<proteinExistence type="predicted"/>
<dbReference type="NCBIfam" id="TIGR00229">
    <property type="entry name" value="sensory_box"/>
    <property type="match status" value="2"/>
</dbReference>
<evidence type="ECO:0000256" key="1">
    <source>
        <dbReference type="SAM" id="Phobius"/>
    </source>
</evidence>
<dbReference type="SMART" id="SM00091">
    <property type="entry name" value="PAS"/>
    <property type="match status" value="2"/>
</dbReference>
<dbReference type="Gene3D" id="3.30.70.270">
    <property type="match status" value="1"/>
</dbReference>
<dbReference type="InterPro" id="IPR000700">
    <property type="entry name" value="PAS-assoc_C"/>
</dbReference>
<dbReference type="InterPro" id="IPR043128">
    <property type="entry name" value="Rev_trsase/Diguanyl_cyclase"/>
</dbReference>
<dbReference type="Gene3D" id="3.30.450.20">
    <property type="entry name" value="PAS domain"/>
    <property type="match status" value="3"/>
</dbReference>
<feature type="domain" description="PAS" evidence="2">
    <location>
        <begin position="330"/>
        <end position="400"/>
    </location>
</feature>
<dbReference type="Pfam" id="PF00990">
    <property type="entry name" value="GGDEF"/>
    <property type="match status" value="1"/>
</dbReference>
<evidence type="ECO:0000259" key="2">
    <source>
        <dbReference type="PROSITE" id="PS50112"/>
    </source>
</evidence>